<keyword evidence="3" id="KW-1185">Reference proteome</keyword>
<feature type="domain" description="Methyltransferase type 11" evidence="1">
    <location>
        <begin position="78"/>
        <end position="123"/>
    </location>
</feature>
<evidence type="ECO:0000313" key="3">
    <source>
        <dbReference type="Proteomes" id="UP000002432"/>
    </source>
</evidence>
<name>Q1IT32_KORVE</name>
<dbReference type="STRING" id="204669.Acid345_0965"/>
<dbReference type="SUPFAM" id="SSF53335">
    <property type="entry name" value="S-adenosyl-L-methionine-dependent methyltransferases"/>
    <property type="match status" value="1"/>
</dbReference>
<accession>Q1IT32</accession>
<sequence>MGKQTESVWIPEVRPTDTAVVHESAMFRVLSAMLERGTIGRDHSLLVVFGGEFDRAVIAELAFTNVSLSNISNAVGDLHFDARAFPFPDNSFDHVIAHAGLHHCSRPHQAVCEMYRVSKKSVIFFESQDSWMMRLAIRMGMTVDYEWNAILDHRLQRGGVDDLPVPNYVYRWTRREVEKLVRSLDPGHVPHLNFTVQWDFTYKRVMRRLQRTPLRFFPSWLLSGSCRAVLATFNLLFSSYGNVFAVRIERSQTEQPWMKDGVFVPPFQVQSSEAGSCEHEVS</sequence>
<evidence type="ECO:0000259" key="1">
    <source>
        <dbReference type="Pfam" id="PF08241"/>
    </source>
</evidence>
<dbReference type="Pfam" id="PF08241">
    <property type="entry name" value="Methyltransf_11"/>
    <property type="match status" value="1"/>
</dbReference>
<dbReference type="RefSeq" id="WP_011521770.1">
    <property type="nucleotide sequence ID" value="NC_008009.1"/>
</dbReference>
<evidence type="ECO:0000313" key="2">
    <source>
        <dbReference type="EMBL" id="ABF39968.1"/>
    </source>
</evidence>
<dbReference type="OrthoDB" id="118176at2"/>
<dbReference type="EMBL" id="CP000360">
    <property type="protein sequence ID" value="ABF39968.1"/>
    <property type="molecule type" value="Genomic_DNA"/>
</dbReference>
<dbReference type="HOGENOM" id="CLU_962293_0_0_0"/>
<organism evidence="2 3">
    <name type="scientific">Koribacter versatilis (strain Ellin345)</name>
    <dbReference type="NCBI Taxonomy" id="204669"/>
    <lineage>
        <taxon>Bacteria</taxon>
        <taxon>Pseudomonadati</taxon>
        <taxon>Acidobacteriota</taxon>
        <taxon>Terriglobia</taxon>
        <taxon>Terriglobales</taxon>
        <taxon>Candidatus Korobacteraceae</taxon>
        <taxon>Candidatus Korobacter</taxon>
    </lineage>
</organism>
<dbReference type="GO" id="GO:0008757">
    <property type="term" value="F:S-adenosylmethionine-dependent methyltransferase activity"/>
    <property type="evidence" value="ECO:0007669"/>
    <property type="project" value="InterPro"/>
</dbReference>
<dbReference type="InterPro" id="IPR013216">
    <property type="entry name" value="Methyltransf_11"/>
</dbReference>
<dbReference type="eggNOG" id="COG2226">
    <property type="taxonomic scope" value="Bacteria"/>
</dbReference>
<proteinExistence type="predicted"/>
<dbReference type="EnsemblBacteria" id="ABF39968">
    <property type="protein sequence ID" value="ABF39968"/>
    <property type="gene ID" value="Acid345_0965"/>
</dbReference>
<dbReference type="InterPro" id="IPR029063">
    <property type="entry name" value="SAM-dependent_MTases_sf"/>
</dbReference>
<dbReference type="Gene3D" id="3.40.50.150">
    <property type="entry name" value="Vaccinia Virus protein VP39"/>
    <property type="match status" value="1"/>
</dbReference>
<gene>
    <name evidence="2" type="ordered locus">Acid345_0965</name>
</gene>
<dbReference type="Proteomes" id="UP000002432">
    <property type="component" value="Chromosome"/>
</dbReference>
<dbReference type="AlphaFoldDB" id="Q1IT32"/>
<dbReference type="KEGG" id="aba:Acid345_0965"/>
<protein>
    <recommendedName>
        <fullName evidence="1">Methyltransferase type 11 domain-containing protein</fullName>
    </recommendedName>
</protein>
<reference evidence="2 3" key="1">
    <citation type="journal article" date="2009" name="Appl. Environ. Microbiol.">
        <title>Three genomes from the phylum Acidobacteria provide insight into the lifestyles of these microorganisms in soils.</title>
        <authorList>
            <person name="Ward N.L."/>
            <person name="Challacombe J.F."/>
            <person name="Janssen P.H."/>
            <person name="Henrissat B."/>
            <person name="Coutinho P.M."/>
            <person name="Wu M."/>
            <person name="Xie G."/>
            <person name="Haft D.H."/>
            <person name="Sait M."/>
            <person name="Badger J."/>
            <person name="Barabote R.D."/>
            <person name="Bradley B."/>
            <person name="Brettin T.S."/>
            <person name="Brinkac L.M."/>
            <person name="Bruce D."/>
            <person name="Creasy T."/>
            <person name="Daugherty S.C."/>
            <person name="Davidsen T.M."/>
            <person name="DeBoy R.T."/>
            <person name="Detter J.C."/>
            <person name="Dodson R.J."/>
            <person name="Durkin A.S."/>
            <person name="Ganapathy A."/>
            <person name="Gwinn-Giglio M."/>
            <person name="Han C.S."/>
            <person name="Khouri H."/>
            <person name="Kiss H."/>
            <person name="Kothari S.P."/>
            <person name="Madupu R."/>
            <person name="Nelson K.E."/>
            <person name="Nelson W.C."/>
            <person name="Paulsen I."/>
            <person name="Penn K."/>
            <person name="Ren Q."/>
            <person name="Rosovitz M.J."/>
            <person name="Selengut J.D."/>
            <person name="Shrivastava S."/>
            <person name="Sullivan S.A."/>
            <person name="Tapia R."/>
            <person name="Thompson L.S."/>
            <person name="Watkins K.L."/>
            <person name="Yang Q."/>
            <person name="Yu C."/>
            <person name="Zafar N."/>
            <person name="Zhou L."/>
            <person name="Kuske C.R."/>
        </authorList>
    </citation>
    <scope>NUCLEOTIDE SEQUENCE [LARGE SCALE GENOMIC DNA]</scope>
    <source>
        <strain evidence="2 3">Ellin345</strain>
    </source>
</reference>